<name>A0ABW3EFW4_9ACTN</name>
<sequence length="67" mass="7461">MDYSTTLQTGEATLLEMFRPPAEKRASTEHLFAEAPRHIVQTPLVRNTYKKKSGSSDGAKTYDTTSV</sequence>
<evidence type="ECO:0000256" key="1">
    <source>
        <dbReference type="SAM" id="MobiDB-lite"/>
    </source>
</evidence>
<keyword evidence="3" id="KW-1185">Reference proteome</keyword>
<gene>
    <name evidence="2" type="ORF">ACFQ11_01565</name>
</gene>
<proteinExistence type="predicted"/>
<reference evidence="3" key="1">
    <citation type="journal article" date="2019" name="Int. J. Syst. Evol. Microbiol.">
        <title>The Global Catalogue of Microorganisms (GCM) 10K type strain sequencing project: providing services to taxonomists for standard genome sequencing and annotation.</title>
        <authorList>
            <consortium name="The Broad Institute Genomics Platform"/>
            <consortium name="The Broad Institute Genome Sequencing Center for Infectious Disease"/>
            <person name="Wu L."/>
            <person name="Ma J."/>
        </authorList>
    </citation>
    <scope>NUCLEOTIDE SEQUENCE [LARGE SCALE GENOMIC DNA]</scope>
    <source>
        <strain evidence="3">JCM 31202</strain>
    </source>
</reference>
<organism evidence="2 3">
    <name type="scientific">Actinomadura sediminis</name>
    <dbReference type="NCBI Taxonomy" id="1038904"/>
    <lineage>
        <taxon>Bacteria</taxon>
        <taxon>Bacillati</taxon>
        <taxon>Actinomycetota</taxon>
        <taxon>Actinomycetes</taxon>
        <taxon>Streptosporangiales</taxon>
        <taxon>Thermomonosporaceae</taxon>
        <taxon>Actinomadura</taxon>
    </lineage>
</organism>
<comment type="caution">
    <text evidence="2">The sequence shown here is derived from an EMBL/GenBank/DDBJ whole genome shotgun (WGS) entry which is preliminary data.</text>
</comment>
<accession>A0ABW3EFW4</accession>
<dbReference type="Proteomes" id="UP001596972">
    <property type="component" value="Unassembled WGS sequence"/>
</dbReference>
<feature type="compositionally biased region" description="Polar residues" evidence="1">
    <location>
        <begin position="55"/>
        <end position="67"/>
    </location>
</feature>
<dbReference type="RefSeq" id="WP_378295881.1">
    <property type="nucleotide sequence ID" value="NZ_JBHTJA010000001.1"/>
</dbReference>
<feature type="region of interest" description="Disordered" evidence="1">
    <location>
        <begin position="48"/>
        <end position="67"/>
    </location>
</feature>
<evidence type="ECO:0000313" key="3">
    <source>
        <dbReference type="Proteomes" id="UP001596972"/>
    </source>
</evidence>
<evidence type="ECO:0000313" key="2">
    <source>
        <dbReference type="EMBL" id="MFD0899082.1"/>
    </source>
</evidence>
<protein>
    <submittedName>
        <fullName evidence="2">Uncharacterized protein</fullName>
    </submittedName>
</protein>
<dbReference type="EMBL" id="JBHTJA010000001">
    <property type="protein sequence ID" value="MFD0899082.1"/>
    <property type="molecule type" value="Genomic_DNA"/>
</dbReference>